<name>A0A840U170_9BACT</name>
<dbReference type="InterPro" id="IPR009288">
    <property type="entry name" value="AIG2-like_dom"/>
</dbReference>
<organism evidence="2 3">
    <name type="scientific">Rhabdobacter roseus</name>
    <dbReference type="NCBI Taxonomy" id="1655419"/>
    <lineage>
        <taxon>Bacteria</taxon>
        <taxon>Pseudomonadati</taxon>
        <taxon>Bacteroidota</taxon>
        <taxon>Cytophagia</taxon>
        <taxon>Cytophagales</taxon>
        <taxon>Cytophagaceae</taxon>
        <taxon>Rhabdobacter</taxon>
    </lineage>
</organism>
<dbReference type="GO" id="GO:0016740">
    <property type="term" value="F:transferase activity"/>
    <property type="evidence" value="ECO:0007669"/>
    <property type="project" value="UniProtKB-KW"/>
</dbReference>
<keyword evidence="2" id="KW-0808">Transferase</keyword>
<dbReference type="RefSeq" id="WP_184179329.1">
    <property type="nucleotide sequence ID" value="NZ_JACHGF010000016.1"/>
</dbReference>
<dbReference type="InterPro" id="IPR036568">
    <property type="entry name" value="GGCT-like_sf"/>
</dbReference>
<dbReference type="InterPro" id="IPR013024">
    <property type="entry name" value="GGCT-like"/>
</dbReference>
<keyword evidence="3" id="KW-1185">Reference proteome</keyword>
<evidence type="ECO:0000259" key="1">
    <source>
        <dbReference type="Pfam" id="PF06094"/>
    </source>
</evidence>
<protein>
    <submittedName>
        <fullName evidence="2">Gamma-glutamylcyclotransferase (GGCT)/AIG2-like uncharacterized protein YtfP</fullName>
    </submittedName>
</protein>
<sequence>MQPTYLFVYGTLMRGHANPFAQRLRQYATFVGLGTFPGVLYRIEWYPGAVYQPGAPGRVQGEIFELHEPARLLPELDAYEDVQEDPARSLYLRREVPVQVPDGRVLRCWTYLYNQPTDALLRIESGLFT</sequence>
<gene>
    <name evidence="2" type="ORF">HNQ92_005496</name>
</gene>
<evidence type="ECO:0000313" key="3">
    <source>
        <dbReference type="Proteomes" id="UP000557307"/>
    </source>
</evidence>
<comment type="caution">
    <text evidence="2">The sequence shown here is derived from an EMBL/GenBank/DDBJ whole genome shotgun (WGS) entry which is preliminary data.</text>
</comment>
<reference evidence="2 3" key="1">
    <citation type="submission" date="2020-08" db="EMBL/GenBank/DDBJ databases">
        <title>Genomic Encyclopedia of Type Strains, Phase IV (KMG-IV): sequencing the most valuable type-strain genomes for metagenomic binning, comparative biology and taxonomic classification.</title>
        <authorList>
            <person name="Goeker M."/>
        </authorList>
    </citation>
    <scope>NUCLEOTIDE SEQUENCE [LARGE SCALE GENOMIC DNA]</scope>
    <source>
        <strain evidence="2 3">DSM 105074</strain>
    </source>
</reference>
<evidence type="ECO:0000313" key="2">
    <source>
        <dbReference type="EMBL" id="MBB5287333.1"/>
    </source>
</evidence>
<dbReference type="CDD" id="cd06661">
    <property type="entry name" value="GGCT_like"/>
    <property type="match status" value="1"/>
</dbReference>
<dbReference type="Pfam" id="PF06094">
    <property type="entry name" value="GGACT"/>
    <property type="match status" value="1"/>
</dbReference>
<accession>A0A840U170</accession>
<dbReference type="Proteomes" id="UP000557307">
    <property type="component" value="Unassembled WGS sequence"/>
</dbReference>
<dbReference type="AlphaFoldDB" id="A0A840U170"/>
<feature type="domain" description="Gamma-glutamylcyclotransferase AIG2-like" evidence="1">
    <location>
        <begin position="6"/>
        <end position="126"/>
    </location>
</feature>
<dbReference type="Gene3D" id="3.10.490.10">
    <property type="entry name" value="Gamma-glutamyl cyclotransferase-like"/>
    <property type="match status" value="1"/>
</dbReference>
<dbReference type="SUPFAM" id="SSF110857">
    <property type="entry name" value="Gamma-glutamyl cyclotransferase-like"/>
    <property type="match status" value="1"/>
</dbReference>
<proteinExistence type="predicted"/>
<dbReference type="EMBL" id="JACHGF010000016">
    <property type="protein sequence ID" value="MBB5287333.1"/>
    <property type="molecule type" value="Genomic_DNA"/>
</dbReference>